<dbReference type="RefSeq" id="WP_184664815.1">
    <property type="nucleotide sequence ID" value="NZ_JACHHB010000012.1"/>
</dbReference>
<feature type="transmembrane region" description="Helical" evidence="2">
    <location>
        <begin position="9"/>
        <end position="30"/>
    </location>
</feature>
<protein>
    <submittedName>
        <fullName evidence="3">Type II secretory pathway pseudopilin PulG</fullName>
    </submittedName>
</protein>
<keyword evidence="2" id="KW-1133">Transmembrane helix</keyword>
<dbReference type="AlphaFoldDB" id="A0A840QSB0"/>
<dbReference type="InterPro" id="IPR014717">
    <property type="entry name" value="Transl_elong_EF1B/ribsomal_bS6"/>
</dbReference>
<reference evidence="3 4" key="1">
    <citation type="submission" date="2020-08" db="EMBL/GenBank/DDBJ databases">
        <title>Genomic Encyclopedia of Type Strains, Phase IV (KMG-IV): sequencing the most valuable type-strain genomes for metagenomic binning, comparative biology and taxonomic classification.</title>
        <authorList>
            <person name="Goeker M."/>
        </authorList>
    </citation>
    <scope>NUCLEOTIDE SEQUENCE [LARGE SCALE GENOMIC DNA]</scope>
    <source>
        <strain evidence="3 4">DSM 24696</strain>
    </source>
</reference>
<keyword evidence="4" id="KW-1185">Reference proteome</keyword>
<dbReference type="Proteomes" id="UP000551878">
    <property type="component" value="Unassembled WGS sequence"/>
</dbReference>
<evidence type="ECO:0000313" key="3">
    <source>
        <dbReference type="EMBL" id="MBB5174392.1"/>
    </source>
</evidence>
<accession>A0A840QSB0</accession>
<evidence type="ECO:0000256" key="1">
    <source>
        <dbReference type="SAM" id="Coils"/>
    </source>
</evidence>
<gene>
    <name evidence="3" type="ORF">HNQ41_002607</name>
</gene>
<sequence>MINTKRERMLVTLTVVVLCLAIIILSFLYLSPRWSERADAIADYEQAEGQLQQIEGVYQEVEQERERQDGRYSDDLRKLPPAPMTEVWVMDLLRAESLANVYMTEANFSQQEREEGDESAIQRQQVNMQVQATSDASLQRFFDELDRLPRLVNIEEVYYQGTDTDTQIDGVAPKNFNVTVTSYYIPNEMLHEQIRDSSMTIEGSTDIDAFFQGEPMS</sequence>
<proteinExistence type="predicted"/>
<keyword evidence="2" id="KW-0472">Membrane</keyword>
<evidence type="ECO:0000256" key="2">
    <source>
        <dbReference type="SAM" id="Phobius"/>
    </source>
</evidence>
<keyword evidence="1" id="KW-0175">Coiled coil</keyword>
<evidence type="ECO:0000313" key="4">
    <source>
        <dbReference type="Proteomes" id="UP000551878"/>
    </source>
</evidence>
<dbReference type="Gene3D" id="3.30.70.60">
    <property type="match status" value="1"/>
</dbReference>
<feature type="coiled-coil region" evidence="1">
    <location>
        <begin position="37"/>
        <end position="71"/>
    </location>
</feature>
<dbReference type="EMBL" id="JACHHB010000012">
    <property type="protein sequence ID" value="MBB5174392.1"/>
    <property type="molecule type" value="Genomic_DNA"/>
</dbReference>
<comment type="caution">
    <text evidence="3">The sequence shown here is derived from an EMBL/GenBank/DDBJ whole genome shotgun (WGS) entry which is preliminary data.</text>
</comment>
<organism evidence="3 4">
    <name type="scientific">Texcoconibacillus texcoconensis</name>
    <dbReference type="NCBI Taxonomy" id="1095777"/>
    <lineage>
        <taxon>Bacteria</taxon>
        <taxon>Bacillati</taxon>
        <taxon>Bacillota</taxon>
        <taxon>Bacilli</taxon>
        <taxon>Bacillales</taxon>
        <taxon>Bacillaceae</taxon>
        <taxon>Texcoconibacillus</taxon>
    </lineage>
</organism>
<name>A0A840QSB0_9BACI</name>
<keyword evidence="2" id="KW-0812">Transmembrane</keyword>